<feature type="domain" description="Ig-like" evidence="8">
    <location>
        <begin position="2022"/>
        <end position="2121"/>
    </location>
</feature>
<dbReference type="Proteomes" id="UP000000305">
    <property type="component" value="Unassembled WGS sequence"/>
</dbReference>
<dbReference type="InterPro" id="IPR003598">
    <property type="entry name" value="Ig_sub2"/>
</dbReference>
<dbReference type="eggNOG" id="KOG4475">
    <property type="taxonomic scope" value="Eukaryota"/>
</dbReference>
<dbReference type="PROSITE" id="PS50835">
    <property type="entry name" value="IG_LIKE"/>
    <property type="match status" value="9"/>
</dbReference>
<feature type="domain" description="Ig-like" evidence="8">
    <location>
        <begin position="1259"/>
        <end position="1357"/>
    </location>
</feature>
<feature type="domain" description="Ig-like" evidence="8">
    <location>
        <begin position="1562"/>
        <end position="1656"/>
    </location>
</feature>
<feature type="domain" description="Ig-like" evidence="8">
    <location>
        <begin position="1923"/>
        <end position="2017"/>
    </location>
</feature>
<dbReference type="InterPro" id="IPR003599">
    <property type="entry name" value="Ig_sub"/>
</dbReference>
<dbReference type="SMART" id="SM00409">
    <property type="entry name" value="IG"/>
    <property type="match status" value="10"/>
</dbReference>
<keyword evidence="5" id="KW-1015">Disulfide bond</keyword>
<dbReference type="Gene3D" id="2.60.40.10">
    <property type="entry name" value="Immunoglobulins"/>
    <property type="match status" value="10"/>
</dbReference>
<keyword evidence="4" id="KW-0677">Repeat</keyword>
<accession>E9I0X9</accession>
<dbReference type="PANTHER" id="PTHR47633:SF4">
    <property type="entry name" value="MYOPALLADIN ISOFORM X1"/>
    <property type="match status" value="1"/>
</dbReference>
<gene>
    <name evidence="9" type="ORF">DAPPUDRAFT_229994</name>
</gene>
<dbReference type="InterPro" id="IPR013098">
    <property type="entry name" value="Ig_I-set"/>
</dbReference>
<keyword evidence="3" id="KW-0963">Cytoplasm</keyword>
<evidence type="ECO:0000256" key="1">
    <source>
        <dbReference type="ARBA" id="ARBA00004204"/>
    </source>
</evidence>
<feature type="domain" description="Ig-like" evidence="8">
    <location>
        <begin position="1661"/>
        <end position="1759"/>
    </location>
</feature>
<dbReference type="PhylomeDB" id="E9I0X9"/>
<dbReference type="InParanoid" id="E9I0X9"/>
<dbReference type="InterPro" id="IPR013783">
    <property type="entry name" value="Ig-like_fold"/>
</dbReference>
<feature type="domain" description="Ig-like" evidence="8">
    <location>
        <begin position="1160"/>
        <end position="1254"/>
    </location>
</feature>
<dbReference type="STRING" id="6669.E9I0X9"/>
<evidence type="ECO:0000313" key="9">
    <source>
        <dbReference type="EMBL" id="EFX62351.1"/>
    </source>
</evidence>
<dbReference type="SUPFAM" id="SSF48726">
    <property type="entry name" value="Immunoglobulin"/>
    <property type="match status" value="10"/>
</dbReference>
<keyword evidence="10" id="KW-1185">Reference proteome</keyword>
<dbReference type="InterPro" id="IPR036179">
    <property type="entry name" value="Ig-like_dom_sf"/>
</dbReference>
<organism evidence="9 10">
    <name type="scientific">Daphnia pulex</name>
    <name type="common">Water flea</name>
    <dbReference type="NCBI Taxonomy" id="6669"/>
    <lineage>
        <taxon>Eukaryota</taxon>
        <taxon>Metazoa</taxon>
        <taxon>Ecdysozoa</taxon>
        <taxon>Arthropoda</taxon>
        <taxon>Crustacea</taxon>
        <taxon>Branchiopoda</taxon>
        <taxon>Diplostraca</taxon>
        <taxon>Cladocera</taxon>
        <taxon>Anomopoda</taxon>
        <taxon>Daphniidae</taxon>
        <taxon>Daphnia</taxon>
    </lineage>
</organism>
<evidence type="ECO:0000259" key="8">
    <source>
        <dbReference type="PROSITE" id="PS50835"/>
    </source>
</evidence>
<reference evidence="9 10" key="1">
    <citation type="journal article" date="2011" name="Science">
        <title>The ecoresponsive genome of Daphnia pulex.</title>
        <authorList>
            <person name="Colbourne J.K."/>
            <person name="Pfrender M.E."/>
            <person name="Gilbert D."/>
            <person name="Thomas W.K."/>
            <person name="Tucker A."/>
            <person name="Oakley T.H."/>
            <person name="Tokishita S."/>
            <person name="Aerts A."/>
            <person name="Arnold G.J."/>
            <person name="Basu M.K."/>
            <person name="Bauer D.J."/>
            <person name="Caceres C.E."/>
            <person name="Carmel L."/>
            <person name="Casola C."/>
            <person name="Choi J.H."/>
            <person name="Detter J.C."/>
            <person name="Dong Q."/>
            <person name="Dusheyko S."/>
            <person name="Eads B.D."/>
            <person name="Frohlich T."/>
            <person name="Geiler-Samerotte K.A."/>
            <person name="Gerlach D."/>
            <person name="Hatcher P."/>
            <person name="Jogdeo S."/>
            <person name="Krijgsveld J."/>
            <person name="Kriventseva E.V."/>
            <person name="Kultz D."/>
            <person name="Laforsch C."/>
            <person name="Lindquist E."/>
            <person name="Lopez J."/>
            <person name="Manak J.R."/>
            <person name="Muller J."/>
            <person name="Pangilinan J."/>
            <person name="Patwardhan R.P."/>
            <person name="Pitluck S."/>
            <person name="Pritham E.J."/>
            <person name="Rechtsteiner A."/>
            <person name="Rho M."/>
            <person name="Rogozin I.B."/>
            <person name="Sakarya O."/>
            <person name="Salamov A."/>
            <person name="Schaack S."/>
            <person name="Shapiro H."/>
            <person name="Shiga Y."/>
            <person name="Skalitzky C."/>
            <person name="Smith Z."/>
            <person name="Souvorov A."/>
            <person name="Sung W."/>
            <person name="Tang Z."/>
            <person name="Tsuchiya D."/>
            <person name="Tu H."/>
            <person name="Vos H."/>
            <person name="Wang M."/>
            <person name="Wolf Y.I."/>
            <person name="Yamagata H."/>
            <person name="Yamada T."/>
            <person name="Ye Y."/>
            <person name="Shaw J.R."/>
            <person name="Andrews J."/>
            <person name="Crease T.J."/>
            <person name="Tang H."/>
            <person name="Lucas S.M."/>
            <person name="Robertson H.M."/>
            <person name="Bork P."/>
            <person name="Koonin E.V."/>
            <person name="Zdobnov E.M."/>
            <person name="Grigoriev I.V."/>
            <person name="Lynch M."/>
            <person name="Boore J.L."/>
        </authorList>
    </citation>
    <scope>NUCLEOTIDE SEQUENCE [LARGE SCALE GENOMIC DNA]</scope>
</reference>
<dbReference type="FunFam" id="2.60.40.10:FF:001305">
    <property type="entry name" value="Cell adhesion molecule-related/down-regulated by oncogenes"/>
    <property type="match status" value="9"/>
</dbReference>
<sequence length="2160" mass="235646">MLPTFCRVTGNSRNLPKPNYFPLLPPISPVEARRICRLMGKSVGSSEEELRHTYVPLIEFARISKAVKCHITSHADDQHHYQQTAAGNNGLSEKCRITAKHQINESYKYLYPIIGAKDANLKQLKSILDRMGSRLDTLTFQPGQRFVYQLDDNHLNLVLPADMEAAVRRGEIENLLLAKDGSSVLIRLKDGPSLTLNLRPMTLPVPSDMPPLLEGGGQDDEILAKQRQIRQYKKRKISDPKKNSVLSPTASPPPEESEQEQVIIADWTDRMDKITAYHRSAANLLTIGTDWRELLYPKIDNWDFESLPAIKEEDLPDLPVRNFQPVQLPANTMSPGLILSNQVPILNEESVGFEAVPVFDEVIRPFKGKLPANFVQELDKITATKDSSSTGQLKDLFSDVESLMFLPFIHEVGTVMTALERGRKGWMVRSEQDGVRFVTTQPVVKNEDKIRAVVGMMVPIGENEERFVVGQQSSTGFVPGKMVGEHFQPGCIVQNPEGVGFLPGYTFDGQFSAGQIMRDGKSSQFVNGQAVQTLFGPKFLPGRTIQTDGEGLKFIAGQTSSVDNKFHVGQIFQTVNGPMFISGVTFDTPQGARFVAGQVDMDGQFSAGQVLMDGPNGTPEFTMGENVETADGPLFLAGQSYKTKDGRTRFCPGRQMVLEDGQKRFVPGETMLTKEGTQFVAGILAEERFVPCKIDATQNNQLLLAAKEEEVFFRTGVSDGLPIDNSTFTAMPRKKPDMGYMIQVDEKVKFLPTEQGHDELMVGTANGEDVKVVPGQLMEMDDTPKFIPGKSIESALGSIFIPGQAVRTGPSKIEQFVPGQVIDTGTSKSAEGFTGPIFCPGQMVNCESGKKFVPGQVFGSKTGPRFVPGKILLSPSGASTFIPGQVLYSSDRGSVFVPGNIVDTNAGPYFVPGRVVDLPNGGIKFLAGEMIETDTGPRYVTEHETDLDLLDETEDQKEIVVQGFPVTPEELRLITAYPFAALHYPLKDGESIINSRMLRQMAAAGIAVSKLTNNPNANNNSGDVKVVAPKDIDESILGANVFRTTEPELPKTKKKVAPVILGDKLPEKTKVLEAEPLKLAVKVEGDPPPDVKWFKDPPGQEVVSDERTNITLSSEGMAELEINSADPEKDSGKYTMVAVNETGQVTCETIVDVQKKSQEPTLLGEKLPVDTKVMEGEPLKLKISIGGNPLPDVKWYKDPPGTELIPDERMTIKLSLDGTAELEIASADSTCDSGQYKMVAVNPTGQLVAQTNVNVEKKPKKATIEEGLPAKMTTYQGQLLKLSAKVSGHPRPDVKWYKDPPGNQIIPDERTTIELLPDGTATLEIASVDPAKDSGQYKMVAMNATGQATSQTAVEVSKKPMKATVDENLASSVIAYHGDPLKLKLKVSGNPLPSVKWFKDDKELVSNDRIDIKLSPDGTAELEIASADSSKDSGQYKMVAVNATGQCTSQTTVDVQKNKPKKATIEENLASSLTTYHGDPMKLKIKLGGFPLPDVKWFKDDKELISSERIIMKLTPDGIAELEIPSADLVKDPGQYKMIAVNALGQVTAQTIVQVQKKDEAPALEGNKLPTETKVMETEPLQLSVKLSGHPLPEVKWYKDPPGSEIVSSDRVDIKLLPDGTAKLEIASADSATDSGRYKMVAVNSMGEVISETAVHVEKKPKKATIEEALPEKVTTFQGQLLKLSAKVSGHPPPEVKWYKDPPGSELVTDERTTVELLPDGTAKLEISSVDPAKDSGQYKMVAVNATGQVTSQSAVEVSKKPMKATIDESLASSVIAYHGDPLKLKVKVSGNPLPSVKWYKVNASGQVTSQSIVDVQRNKPKQVTIDEALSSSVIAFHGEPLKLKLKLSGFPLPDVKWFKDEKELTANERMQMKLSADGTAEFEIASADFSKDSGEYKIVAVNPMGQVTSQTLVDIQKKTEAPTIVGDKLSAETKVMETEPLHLKVQVGGNPLPDVKWYKDPPGHELFPDERMTIKLSPDGTAELEIASTDSTCDSGEYKMVAVNPTGQLTSQTKVNVEKKPKTATIDSDLPPKITAYQGQMLKLTAKVSGHPLPVVKWYKGDPPGKELVNDERTTIRLLEDGTAELEIMSVDPDKDAGQYRMVVINSLGEVSTKTVVHVSKKPKKATIDEALSSLMIAYHGELLQLKLKISGNPLPDVK</sequence>
<proteinExistence type="inferred from homology"/>
<feature type="domain" description="Ig-like" evidence="8">
    <location>
        <begin position="1821"/>
        <end position="1915"/>
    </location>
</feature>
<evidence type="ECO:0000256" key="2">
    <source>
        <dbReference type="ARBA" id="ARBA00006692"/>
    </source>
</evidence>
<dbReference type="EMBL" id="GL733650">
    <property type="protein sequence ID" value="EFX62351.1"/>
    <property type="molecule type" value="Genomic_DNA"/>
</dbReference>
<name>E9I0X9_DAPPU</name>
<dbReference type="InterPro" id="IPR007110">
    <property type="entry name" value="Ig-like_dom"/>
</dbReference>
<comment type="similarity">
    <text evidence="2">Belongs to the protein kinase superfamily. CAMK Ser/Thr protein kinase family.</text>
</comment>
<evidence type="ECO:0000256" key="3">
    <source>
        <dbReference type="ARBA" id="ARBA00022490"/>
    </source>
</evidence>
<dbReference type="FunFam" id="2.60.40.10:FF:000345">
    <property type="entry name" value="Muscle M-line assembly protein unc-89"/>
    <property type="match status" value="1"/>
</dbReference>
<dbReference type="SMART" id="SM00408">
    <property type="entry name" value="IGc2"/>
    <property type="match status" value="9"/>
</dbReference>
<evidence type="ECO:0000256" key="4">
    <source>
        <dbReference type="ARBA" id="ARBA00022737"/>
    </source>
</evidence>
<comment type="subcellular location">
    <subcellularLocation>
        <location evidence="1">Cytoplasm</location>
        <location evidence="1">Myofibril</location>
        <location evidence="1">Sarcomere</location>
    </subcellularLocation>
</comment>
<keyword evidence="6" id="KW-0393">Immunoglobulin domain</keyword>
<feature type="non-terminal residue" evidence="9">
    <location>
        <position position="2160"/>
    </location>
</feature>
<dbReference type="OrthoDB" id="5969272at2759"/>
<evidence type="ECO:0000256" key="5">
    <source>
        <dbReference type="ARBA" id="ARBA00023157"/>
    </source>
</evidence>
<evidence type="ECO:0000256" key="6">
    <source>
        <dbReference type="ARBA" id="ARBA00023319"/>
    </source>
</evidence>
<dbReference type="KEGG" id="dpx:DAPPUDRAFT_229994"/>
<dbReference type="HOGENOM" id="CLU_231663_0_0_1"/>
<feature type="domain" description="Ig-like" evidence="8">
    <location>
        <begin position="1058"/>
        <end position="1146"/>
    </location>
</feature>
<evidence type="ECO:0000256" key="7">
    <source>
        <dbReference type="SAM" id="MobiDB-lite"/>
    </source>
</evidence>
<evidence type="ECO:0000313" key="10">
    <source>
        <dbReference type="Proteomes" id="UP000000305"/>
    </source>
</evidence>
<feature type="region of interest" description="Disordered" evidence="7">
    <location>
        <begin position="232"/>
        <end position="259"/>
    </location>
</feature>
<dbReference type="GO" id="GO:0030017">
    <property type="term" value="C:sarcomere"/>
    <property type="evidence" value="ECO:0007669"/>
    <property type="project" value="UniProtKB-SubCell"/>
</dbReference>
<dbReference type="Pfam" id="PF07679">
    <property type="entry name" value="I-set"/>
    <property type="match status" value="10"/>
</dbReference>
<dbReference type="PANTHER" id="PTHR47633">
    <property type="entry name" value="IMMUNOGLOBULIN"/>
    <property type="match status" value="1"/>
</dbReference>
<feature type="domain" description="Ig-like" evidence="8">
    <location>
        <begin position="1360"/>
        <end position="1454"/>
    </location>
</feature>
<protein>
    <recommendedName>
        <fullName evidence="8">Ig-like domain-containing protein</fullName>
    </recommendedName>
</protein>